<evidence type="ECO:0000256" key="1">
    <source>
        <dbReference type="SAM" id="MobiDB-lite"/>
    </source>
</evidence>
<dbReference type="EMBL" id="JARQWQ010000023">
    <property type="protein sequence ID" value="KAK2564243.1"/>
    <property type="molecule type" value="Genomic_DNA"/>
</dbReference>
<dbReference type="AlphaFoldDB" id="A0AAD9V7L5"/>
<name>A0AAD9V7L5_ACRCE</name>
<accession>A0AAD9V7L5</accession>
<organism evidence="2 3">
    <name type="scientific">Acropora cervicornis</name>
    <name type="common">Staghorn coral</name>
    <dbReference type="NCBI Taxonomy" id="6130"/>
    <lineage>
        <taxon>Eukaryota</taxon>
        <taxon>Metazoa</taxon>
        <taxon>Cnidaria</taxon>
        <taxon>Anthozoa</taxon>
        <taxon>Hexacorallia</taxon>
        <taxon>Scleractinia</taxon>
        <taxon>Astrocoeniina</taxon>
        <taxon>Acroporidae</taxon>
        <taxon>Acropora</taxon>
    </lineage>
</organism>
<feature type="region of interest" description="Disordered" evidence="1">
    <location>
        <begin position="55"/>
        <end position="75"/>
    </location>
</feature>
<reference evidence="2" key="2">
    <citation type="journal article" date="2023" name="Science">
        <title>Genomic signatures of disease resistance in endangered staghorn corals.</title>
        <authorList>
            <person name="Vollmer S.V."/>
            <person name="Selwyn J.D."/>
            <person name="Despard B.A."/>
            <person name="Roesel C.L."/>
        </authorList>
    </citation>
    <scope>NUCLEOTIDE SEQUENCE</scope>
    <source>
        <strain evidence="2">K2</strain>
    </source>
</reference>
<dbReference type="Proteomes" id="UP001249851">
    <property type="component" value="Unassembled WGS sequence"/>
</dbReference>
<evidence type="ECO:0000313" key="3">
    <source>
        <dbReference type="Proteomes" id="UP001249851"/>
    </source>
</evidence>
<keyword evidence="3" id="KW-1185">Reference proteome</keyword>
<protein>
    <submittedName>
        <fullName evidence="2">Uncharacterized protein</fullName>
    </submittedName>
</protein>
<reference evidence="2" key="1">
    <citation type="journal article" date="2023" name="G3 (Bethesda)">
        <title>Whole genome assembly and annotation of the endangered Caribbean coral Acropora cervicornis.</title>
        <authorList>
            <person name="Selwyn J.D."/>
            <person name="Vollmer S.V."/>
        </authorList>
    </citation>
    <scope>NUCLEOTIDE SEQUENCE</scope>
    <source>
        <strain evidence="2">K2</strain>
    </source>
</reference>
<gene>
    <name evidence="2" type="ORF">P5673_012490</name>
</gene>
<proteinExistence type="predicted"/>
<comment type="caution">
    <text evidence="2">The sequence shown here is derived from an EMBL/GenBank/DDBJ whole genome shotgun (WGS) entry which is preliminary data.</text>
</comment>
<sequence>MMSSKDLTSLKKVCKMMELNYSEIHHTCKIRGTEQSESIEDKRFREILPKGLHKNVNGNWEPPLPLKSDDLITRR</sequence>
<evidence type="ECO:0000313" key="2">
    <source>
        <dbReference type="EMBL" id="KAK2564243.1"/>
    </source>
</evidence>